<sequence>MVVIETLFHDIHYIFNYKIVDFLYLPCVFISSFIEITLKYLYFISYFFNFFYQKVINITTNTIIQVKCLINIIMRINKVKDIEAKDITRKDNEGETKENKKIIQK</sequence>
<keyword evidence="1" id="KW-0812">Transmembrane</keyword>
<dbReference type="RefSeq" id="XP_001737121.1">
    <property type="nucleotide sequence ID" value="XM_001737069.1"/>
</dbReference>
<dbReference type="AlphaFoldDB" id="B0EFT4"/>
<feature type="transmembrane region" description="Helical" evidence="1">
    <location>
        <begin position="22"/>
        <end position="44"/>
    </location>
</feature>
<keyword evidence="3" id="KW-1185">Reference proteome</keyword>
<dbReference type="Proteomes" id="UP000008076">
    <property type="component" value="Unassembled WGS sequence"/>
</dbReference>
<accession>B0EFT4</accession>
<reference evidence="3" key="1">
    <citation type="submission" date="2007-12" db="EMBL/GenBank/DDBJ databases">
        <title>Annotation of Entamoeba dispar SAW760.</title>
        <authorList>
            <person name="Lorenzi H."/>
            <person name="Inman J."/>
            <person name="Schobel S."/>
            <person name="Amedeo P."/>
            <person name="Caler E."/>
        </authorList>
    </citation>
    <scope>NUCLEOTIDE SEQUENCE [LARGE SCALE GENOMIC DNA]</scope>
    <source>
        <strain evidence="3">ATCC PRA-260 / SAW760</strain>
    </source>
</reference>
<organism evidence="3">
    <name type="scientific">Entamoeba dispar (strain ATCC PRA-260 / SAW760)</name>
    <dbReference type="NCBI Taxonomy" id="370354"/>
    <lineage>
        <taxon>Eukaryota</taxon>
        <taxon>Amoebozoa</taxon>
        <taxon>Evosea</taxon>
        <taxon>Archamoebae</taxon>
        <taxon>Mastigamoebida</taxon>
        <taxon>Entamoebidae</taxon>
        <taxon>Entamoeba</taxon>
    </lineage>
</organism>
<dbReference type="VEuPathDB" id="AmoebaDB:EDI_203050"/>
<keyword evidence="1" id="KW-0472">Membrane</keyword>
<dbReference type="KEGG" id="edi:EDI_203050"/>
<keyword evidence="1" id="KW-1133">Transmembrane helix</keyword>
<evidence type="ECO:0000256" key="1">
    <source>
        <dbReference type="SAM" id="Phobius"/>
    </source>
</evidence>
<name>B0EFT4_ENTDS</name>
<protein>
    <submittedName>
        <fullName evidence="2">Uncharacterized protein</fullName>
    </submittedName>
</protein>
<gene>
    <name evidence="2" type="ORF">EDI_203050</name>
</gene>
<evidence type="ECO:0000313" key="2">
    <source>
        <dbReference type="EMBL" id="EDR26611.1"/>
    </source>
</evidence>
<evidence type="ECO:0000313" key="3">
    <source>
        <dbReference type="Proteomes" id="UP000008076"/>
    </source>
</evidence>
<dbReference type="EMBL" id="DS549108">
    <property type="protein sequence ID" value="EDR26611.1"/>
    <property type="molecule type" value="Genomic_DNA"/>
</dbReference>
<dbReference type="GeneID" id="5882141"/>
<proteinExistence type="predicted"/>